<keyword evidence="5" id="KW-1185">Reference proteome</keyword>
<dbReference type="GO" id="GO:0003723">
    <property type="term" value="F:RNA binding"/>
    <property type="evidence" value="ECO:0007669"/>
    <property type="project" value="InterPro"/>
</dbReference>
<dbReference type="GO" id="GO:0016423">
    <property type="term" value="F:tRNA (guanine) methyltransferase activity"/>
    <property type="evidence" value="ECO:0007669"/>
    <property type="project" value="InterPro"/>
</dbReference>
<sequence length="1087" mass="125376">MEHVLPSYKFVDDTEELREVSPRKEGLVLCECTPSLKNMPDIKSDEQRFCFLKSLRGQSKKAIEDACPTLISLSTQNYDAPFKTAFEEFLLEFLSSSDSRLVRKTCLHLLRSIFYPLSEFESFFSLFSTLEESQYHVIEPILPKLNNLVELVKEKHLAWDYLKAVLKKMISHTNGWIRCFGFQSLTNVPVDVFRSDINFVVFDYYKSLNSYDPFWRLDETVGVVSYIGKLRNINKQCLSESFVKSLLSLFESRFSPSPLLFLSQTLPDVNDKYLTDDDMPLIRRVISEICCLQYPNLKNEVVFNFIKFLFAAFDWEGPSSGKGIISLFTFFPLPLRVNVCGLVVKYVNPRDLIALFDGKILHNGLLELLSCLPTSDFNEFMFSCDDINVKLMMAFRRHDFLEEDVVKQLFIERLFVAVEKVVNEEEYINLCLGPILSRLDVTTDIHEMLISNLEDNRSNISRRDVFSTETEKAILFLEDCSRILKKVDSETKSLLLERCEVLAKETQKSSNFPIVCKYWIIIALSALQEVEKTSMNSLEKIMEIGLKNPQVAFMLSREVRSSRLPDCMANMMMRLAIYGDVVKKDDLVFHLANATAKRSDDLIYHFDKLSTMVRENAILSIFNQDNTESFYSALTKEVIEEIVEVDKTKSRSFGLSLGHRLKTRLVLLLLLLVKQNSNNPHKERIISLCINTILDGSQQFSIKLPVEWILTTYCMESEEFLEEWLQKDVYFGEKRIGSVVSWMFVLLRYLKDRPQRIYDAVFRMLRWITVTNFSVKCATIAVLKLLFKWHSKEMMEDPRLEFVKDLVTFNPEIGGNSQEVVNNIVKDPFFNDINSDQLDLHVVFYQLPFLCGMPRDELIFEIRPGPEALKVLVDFLKEFREGPLKESDVFSTLVKNKFSAPEMLSMIPEMKCNDFTEDFQQKIDPNENKFERNGKELVVVASLINKTANLGGLCRTCEVFGVSALVLSNENIISDQNFKALSMSAEKWIPIIEVKPDELLEFLESSKLQGYKVVAAEQTSASIPLHEFEFPDKTLILLGEEKRGVPPELIRSVDQTVEIEQFGQTRSLNVHVSASLFIYQFASQKYC</sequence>
<evidence type="ECO:0000313" key="5">
    <source>
        <dbReference type="Proteomes" id="UP000659654"/>
    </source>
</evidence>
<dbReference type="PANTHER" id="PTHR12029">
    <property type="entry name" value="RNA METHYLTRANSFERASE"/>
    <property type="match status" value="1"/>
</dbReference>
<feature type="domain" description="tRNA/rRNA methyltransferase SpoU type" evidence="3">
    <location>
        <begin position="937"/>
        <end position="1079"/>
    </location>
</feature>
<dbReference type="InterPro" id="IPR045330">
    <property type="entry name" value="TRM3/TARBP1"/>
</dbReference>
<dbReference type="OrthoDB" id="241340at2759"/>
<dbReference type="EMBL" id="CAJFDI010000004">
    <property type="protein sequence ID" value="CAD5226788.1"/>
    <property type="molecule type" value="Genomic_DNA"/>
</dbReference>
<protein>
    <submittedName>
        <fullName evidence="4">(pine wood nematode) hypothetical protein</fullName>
    </submittedName>
</protein>
<evidence type="ECO:0000259" key="3">
    <source>
        <dbReference type="Pfam" id="PF00588"/>
    </source>
</evidence>
<gene>
    <name evidence="4" type="ORF">BXYJ_LOCUS9333</name>
</gene>
<dbReference type="GO" id="GO:0030488">
    <property type="term" value="P:tRNA methylation"/>
    <property type="evidence" value="ECO:0007669"/>
    <property type="project" value="InterPro"/>
</dbReference>
<evidence type="ECO:0000256" key="1">
    <source>
        <dbReference type="ARBA" id="ARBA00022603"/>
    </source>
</evidence>
<dbReference type="InterPro" id="IPR001537">
    <property type="entry name" value="SpoU_MeTrfase"/>
</dbReference>
<name>A0A7I8WTU5_BURXY</name>
<reference evidence="4" key="1">
    <citation type="submission" date="2020-09" db="EMBL/GenBank/DDBJ databases">
        <authorList>
            <person name="Kikuchi T."/>
        </authorList>
    </citation>
    <scope>NUCLEOTIDE SEQUENCE</scope>
    <source>
        <strain evidence="4">Ka4C1</strain>
    </source>
</reference>
<dbReference type="InterPro" id="IPR029028">
    <property type="entry name" value="Alpha/beta_knot_MTases"/>
</dbReference>
<dbReference type="PANTHER" id="PTHR12029:SF11">
    <property type="entry name" value="METHYLTRANSFERASE TARBP1-RELATED"/>
    <property type="match status" value="1"/>
</dbReference>
<dbReference type="SUPFAM" id="SSF48371">
    <property type="entry name" value="ARM repeat"/>
    <property type="match status" value="1"/>
</dbReference>
<dbReference type="InterPro" id="IPR029026">
    <property type="entry name" value="tRNA_m1G_MTases_N"/>
</dbReference>
<dbReference type="Proteomes" id="UP000659654">
    <property type="component" value="Unassembled WGS sequence"/>
</dbReference>
<organism evidence="4 5">
    <name type="scientific">Bursaphelenchus xylophilus</name>
    <name type="common">Pinewood nematode worm</name>
    <name type="synonym">Aphelenchoides xylophilus</name>
    <dbReference type="NCBI Taxonomy" id="6326"/>
    <lineage>
        <taxon>Eukaryota</taxon>
        <taxon>Metazoa</taxon>
        <taxon>Ecdysozoa</taxon>
        <taxon>Nematoda</taxon>
        <taxon>Chromadorea</taxon>
        <taxon>Rhabditida</taxon>
        <taxon>Tylenchina</taxon>
        <taxon>Tylenchomorpha</taxon>
        <taxon>Aphelenchoidea</taxon>
        <taxon>Aphelenchoididae</taxon>
        <taxon>Bursaphelenchus</taxon>
    </lineage>
</organism>
<dbReference type="InterPro" id="IPR044748">
    <property type="entry name" value="Trm3/TARBP1_C"/>
</dbReference>
<dbReference type="SUPFAM" id="SSF75217">
    <property type="entry name" value="alpha/beta knot"/>
    <property type="match status" value="1"/>
</dbReference>
<keyword evidence="2" id="KW-0808">Transferase</keyword>
<keyword evidence="1" id="KW-0489">Methyltransferase</keyword>
<dbReference type="EMBL" id="CAJFCV020000004">
    <property type="protein sequence ID" value="CAG9116253.1"/>
    <property type="molecule type" value="Genomic_DNA"/>
</dbReference>
<dbReference type="Pfam" id="PF00588">
    <property type="entry name" value="SpoU_methylase"/>
    <property type="match status" value="1"/>
</dbReference>
<dbReference type="CDD" id="cd18091">
    <property type="entry name" value="SpoU-like_TRM3-like"/>
    <property type="match status" value="1"/>
</dbReference>
<dbReference type="Proteomes" id="UP000582659">
    <property type="component" value="Unassembled WGS sequence"/>
</dbReference>
<evidence type="ECO:0000313" key="4">
    <source>
        <dbReference type="EMBL" id="CAD5226788.1"/>
    </source>
</evidence>
<evidence type="ECO:0000256" key="2">
    <source>
        <dbReference type="ARBA" id="ARBA00022679"/>
    </source>
</evidence>
<dbReference type="AlphaFoldDB" id="A0A7I8WTU5"/>
<proteinExistence type="predicted"/>
<dbReference type="Gene3D" id="3.40.1280.10">
    <property type="match status" value="1"/>
</dbReference>
<accession>A0A7I8WTU5</accession>
<dbReference type="SMR" id="A0A7I8WTU5"/>
<dbReference type="InterPro" id="IPR016024">
    <property type="entry name" value="ARM-type_fold"/>
</dbReference>
<comment type="caution">
    <text evidence="4">The sequence shown here is derived from an EMBL/GenBank/DDBJ whole genome shotgun (WGS) entry which is preliminary data.</text>
</comment>